<keyword evidence="2" id="KW-1185">Reference proteome</keyword>
<evidence type="ECO:0000313" key="2">
    <source>
        <dbReference type="Proteomes" id="UP000091820"/>
    </source>
</evidence>
<sequence length="603" mass="71099">MNLSQLERERRPDINVETECSRRRYLEWSIRKPQELSTFHQILILLDIRLDLDEKKIHQFNMTVVIDIYCTVLMNRKRERAALGERYLSFDRQEIRKRILMPTFAAARRRKGSIYNTLIKELYEGYCPTTAGFFEEIIIKEQQLLEKQAIRQRLCDEPYLLFSLYDHCKLAEQAIRLDDGVKGQTVCVRLLFQCMLFCEKFDKMFNWLNEDIYEAVTKICNNLTERQTIKQTLCKMNLKYARILTQKDIPKAVNYLNNAFDLSKGTNWLTRVTDKITKPTTNVIGELLVETLLKCAYLEDTTKEAVCRAEESLLVVHECGQLNDDLLVITVNLVLANFLIEDSKFDKCLKVLACIEEKLTIYAPNYQPYRREYCRFLSLKARYLNRTEQKDIALDLYNKTIILAEELDMKSIWSQCLMEMARIYLEHRTPQLNLAERCLMQSRGILIELNDVKNLKICNYDLARVKSRMVFGHYMETIKDSSTSRCELHRLLEWKTRCKPFWLNKDKAWQSEEKNPIACLLLPQSIERLKLEAKVAATTRLKDYITTKLQDCMTTQPQNCKATRLQGSTATKLQDHEIIRLRNYEAARLHNCKTTLYYKTTKL</sequence>
<organism evidence="1 2">
    <name type="scientific">Glossina brevipalpis</name>
    <dbReference type="NCBI Taxonomy" id="37001"/>
    <lineage>
        <taxon>Eukaryota</taxon>
        <taxon>Metazoa</taxon>
        <taxon>Ecdysozoa</taxon>
        <taxon>Arthropoda</taxon>
        <taxon>Hexapoda</taxon>
        <taxon>Insecta</taxon>
        <taxon>Pterygota</taxon>
        <taxon>Neoptera</taxon>
        <taxon>Endopterygota</taxon>
        <taxon>Diptera</taxon>
        <taxon>Brachycera</taxon>
        <taxon>Muscomorpha</taxon>
        <taxon>Hippoboscoidea</taxon>
        <taxon>Glossinidae</taxon>
        <taxon>Glossina</taxon>
    </lineage>
</organism>
<accession>A0A1A9W1B7</accession>
<name>A0A1A9W1B7_9MUSC</name>
<dbReference type="VEuPathDB" id="VectorBase:GBRI002702"/>
<protein>
    <submittedName>
        <fullName evidence="1">Uncharacterized protein</fullName>
    </submittedName>
</protein>
<dbReference type="EnsemblMetazoa" id="GBRI002702-RA">
    <property type="protein sequence ID" value="GBRI002702-PA"/>
    <property type="gene ID" value="GBRI002702"/>
</dbReference>
<reference evidence="2" key="1">
    <citation type="submission" date="2014-03" db="EMBL/GenBank/DDBJ databases">
        <authorList>
            <person name="Aksoy S."/>
            <person name="Warren W."/>
            <person name="Wilson R.K."/>
        </authorList>
    </citation>
    <scope>NUCLEOTIDE SEQUENCE [LARGE SCALE GENOMIC DNA]</scope>
    <source>
        <strain evidence="2">IAEA</strain>
    </source>
</reference>
<reference evidence="1" key="2">
    <citation type="submission" date="2020-05" db="UniProtKB">
        <authorList>
            <consortium name="EnsemblMetazoa"/>
        </authorList>
    </citation>
    <scope>IDENTIFICATION</scope>
    <source>
        <strain evidence="1">IAEA</strain>
    </source>
</reference>
<proteinExistence type="predicted"/>
<dbReference type="AlphaFoldDB" id="A0A1A9W1B7"/>
<dbReference type="Proteomes" id="UP000091820">
    <property type="component" value="Unassembled WGS sequence"/>
</dbReference>
<evidence type="ECO:0000313" key="1">
    <source>
        <dbReference type="EnsemblMetazoa" id="GBRI002702-PA"/>
    </source>
</evidence>